<accession>A0A0N4TNS5</accession>
<evidence type="ECO:0000313" key="1">
    <source>
        <dbReference type="EMBL" id="VDN91309.1"/>
    </source>
</evidence>
<reference evidence="1 2" key="2">
    <citation type="submission" date="2018-11" db="EMBL/GenBank/DDBJ databases">
        <authorList>
            <consortium name="Pathogen Informatics"/>
        </authorList>
    </citation>
    <scope>NUCLEOTIDE SEQUENCE [LARGE SCALE GENOMIC DNA]</scope>
</reference>
<sequence length="345" mass="38529">MQHVTGNSSFLGPDIYIMEGNEVKGSLRDVKPGCDELRKEEEKELFLFHYFSGVRWEEMKMSGSGTSYQVATILLMSVGDGFKGDDVVDGSFADAVADLCHFWHTSSVCIVTYVSAFPRPTPLVIPTTFSSFTIPQCYRSSFQHFPVRYPLSAFYYFTYYLVPNSKKACDLLPETSAATVCGVTARVPQGPDLEAPLIWHLGFNGTEEIQEIDYVEAEVESTDTVEPHLDELFGEKLLIAKFCLADTLDKPVSRSDMNIIGSNEITVPPGTVLNKQAKRHTPVILRNIGKNSSKVQQPLQLVNVKSGDSFKRPDSVSSQQTFVLENSRRRPLVARDPFKIGFVFK</sequence>
<name>A0A0N4TNS5_BRUPA</name>
<dbReference type="EMBL" id="UZAD01013176">
    <property type="protein sequence ID" value="VDN91309.1"/>
    <property type="molecule type" value="Genomic_DNA"/>
</dbReference>
<protein>
    <submittedName>
        <fullName evidence="3">Tetratricopeptide repeat (TPR)-like superfamily protein</fullName>
    </submittedName>
</protein>
<keyword evidence="2" id="KW-1185">Reference proteome</keyword>
<dbReference type="WBParaSite" id="BPAG_0001016101-mRNA-1">
    <property type="protein sequence ID" value="BPAG_0001016101-mRNA-1"/>
    <property type="gene ID" value="BPAG_0001016101"/>
</dbReference>
<dbReference type="STRING" id="6280.A0A0N4TNS5"/>
<dbReference type="Proteomes" id="UP000278627">
    <property type="component" value="Unassembled WGS sequence"/>
</dbReference>
<evidence type="ECO:0000313" key="3">
    <source>
        <dbReference type="WBParaSite" id="BPAG_0001016101-mRNA-1"/>
    </source>
</evidence>
<evidence type="ECO:0000313" key="2">
    <source>
        <dbReference type="Proteomes" id="UP000278627"/>
    </source>
</evidence>
<gene>
    <name evidence="1" type="ORF">BPAG_LOCUS10123</name>
</gene>
<dbReference type="AlphaFoldDB" id="A0A0N4TNS5"/>
<proteinExistence type="predicted"/>
<reference evidence="3" key="1">
    <citation type="submission" date="2017-02" db="UniProtKB">
        <authorList>
            <consortium name="WormBaseParasite"/>
        </authorList>
    </citation>
    <scope>IDENTIFICATION</scope>
</reference>
<organism evidence="3">
    <name type="scientific">Brugia pahangi</name>
    <name type="common">Filarial nematode worm</name>
    <dbReference type="NCBI Taxonomy" id="6280"/>
    <lineage>
        <taxon>Eukaryota</taxon>
        <taxon>Metazoa</taxon>
        <taxon>Ecdysozoa</taxon>
        <taxon>Nematoda</taxon>
        <taxon>Chromadorea</taxon>
        <taxon>Rhabditida</taxon>
        <taxon>Spirurina</taxon>
        <taxon>Spiruromorpha</taxon>
        <taxon>Filarioidea</taxon>
        <taxon>Onchocercidae</taxon>
        <taxon>Brugia</taxon>
    </lineage>
</organism>